<dbReference type="InterPro" id="IPR031345">
    <property type="entry name" value="T9SS_Plug_N"/>
</dbReference>
<feature type="chain" id="PRO_5046676433" evidence="1">
    <location>
        <begin position="23"/>
        <end position="417"/>
    </location>
</feature>
<reference evidence="4" key="1">
    <citation type="journal article" date="2019" name="Int. J. Syst. Evol. Microbiol.">
        <title>The Global Catalogue of Microorganisms (GCM) 10K type strain sequencing project: providing services to taxonomists for standard genome sequencing and annotation.</title>
        <authorList>
            <consortium name="The Broad Institute Genomics Platform"/>
            <consortium name="The Broad Institute Genome Sequencing Center for Infectious Disease"/>
            <person name="Wu L."/>
            <person name="Ma J."/>
        </authorList>
    </citation>
    <scope>NUCLEOTIDE SEQUENCE [LARGE SCALE GENOMIC DNA]</scope>
    <source>
        <strain evidence="4">KCTC 42808</strain>
    </source>
</reference>
<gene>
    <name evidence="3" type="ORF">ACFSSB_14105</name>
</gene>
<dbReference type="EMBL" id="JBHULM010000011">
    <property type="protein sequence ID" value="MFD2543461.1"/>
    <property type="molecule type" value="Genomic_DNA"/>
</dbReference>
<comment type="caution">
    <text evidence="3">The sequence shown here is derived from an EMBL/GenBank/DDBJ whole genome shotgun (WGS) entry which is preliminary data.</text>
</comment>
<dbReference type="Pfam" id="PF17116">
    <property type="entry name" value="T9SS_plug_1st"/>
    <property type="match status" value="1"/>
</dbReference>
<evidence type="ECO:0000256" key="1">
    <source>
        <dbReference type="SAM" id="SignalP"/>
    </source>
</evidence>
<dbReference type="SUPFAM" id="SSF81296">
    <property type="entry name" value="E set domains"/>
    <property type="match status" value="1"/>
</dbReference>
<organism evidence="3 4">
    <name type="scientific">Lacinutrix gracilariae</name>
    <dbReference type="NCBI Taxonomy" id="1747198"/>
    <lineage>
        <taxon>Bacteria</taxon>
        <taxon>Pseudomonadati</taxon>
        <taxon>Bacteroidota</taxon>
        <taxon>Flavobacteriia</taxon>
        <taxon>Flavobacteriales</taxon>
        <taxon>Flavobacteriaceae</taxon>
        <taxon>Lacinutrix</taxon>
    </lineage>
</organism>
<dbReference type="InterPro" id="IPR013783">
    <property type="entry name" value="Ig-like_fold"/>
</dbReference>
<dbReference type="RefSeq" id="WP_379905359.1">
    <property type="nucleotide sequence ID" value="NZ_JBHULM010000011.1"/>
</dbReference>
<evidence type="ECO:0000313" key="3">
    <source>
        <dbReference type="EMBL" id="MFD2543461.1"/>
    </source>
</evidence>
<dbReference type="Gene3D" id="2.60.40.10">
    <property type="entry name" value="Immunoglobulins"/>
    <property type="match status" value="1"/>
</dbReference>
<name>A0ABW5K3P3_9FLAO</name>
<keyword evidence="1" id="KW-0732">Signal</keyword>
<dbReference type="InterPro" id="IPR014756">
    <property type="entry name" value="Ig_E-set"/>
</dbReference>
<keyword evidence="4" id="KW-1185">Reference proteome</keyword>
<sequence length="417" mass="48671">MLVNFKHLIVTFLFSASLFAQVAQEIAPPDYIKTITFKSNTAESQLPVLKLGEYLNLEFDALNGYEEDYYYEIEHYNYDWTPSVLFKMEYLEGYDKQRIRTYENSFNTLQIYSNYQLTIPNDRTRGLKVSGNYMLKIYNDYDEVVFTRKFMVYENKVNVGVAIKRSRDVRDIESKQTVDITISSSSMQINNPKQNIKTVIVQNNNLNTAISGIQPMYTLGNELIYKYNKETTFWAGNEYLWFENKDVRAANTGIQFINLKDLYHNYLFTNTTRYNKAYTYNPDINGNYLVTAIDATNSSIEADYVWMHFSLLVDALPKNKTIHVYGNFNNYTLDESTKMVYNPEKGVYTNEMLLKQGFYNYKYVVVDTDETIEEGAISGNFWQTENNYKVLVYYRDLGARYDKIIGLGEASSVNITN</sequence>
<evidence type="ECO:0000259" key="2">
    <source>
        <dbReference type="Pfam" id="PF17116"/>
    </source>
</evidence>
<proteinExistence type="predicted"/>
<evidence type="ECO:0000313" key="4">
    <source>
        <dbReference type="Proteomes" id="UP001597467"/>
    </source>
</evidence>
<protein>
    <submittedName>
        <fullName evidence="3">DUF5103 domain-containing protein</fullName>
    </submittedName>
</protein>
<dbReference type="Proteomes" id="UP001597467">
    <property type="component" value="Unassembled WGS sequence"/>
</dbReference>
<feature type="signal peptide" evidence="1">
    <location>
        <begin position="1"/>
        <end position="22"/>
    </location>
</feature>
<feature type="domain" description="Type 9 secretion system plug protein N-terminal" evidence="2">
    <location>
        <begin position="32"/>
        <end position="154"/>
    </location>
</feature>
<accession>A0ABW5K3P3</accession>